<evidence type="ECO:0000313" key="2">
    <source>
        <dbReference type="Proteomes" id="UP000053989"/>
    </source>
</evidence>
<dbReference type="EMBL" id="KN822006">
    <property type="protein sequence ID" value="KIM69346.1"/>
    <property type="molecule type" value="Genomic_DNA"/>
</dbReference>
<organism evidence="1 2">
    <name type="scientific">Scleroderma citrinum Foug A</name>
    <dbReference type="NCBI Taxonomy" id="1036808"/>
    <lineage>
        <taxon>Eukaryota</taxon>
        <taxon>Fungi</taxon>
        <taxon>Dikarya</taxon>
        <taxon>Basidiomycota</taxon>
        <taxon>Agaricomycotina</taxon>
        <taxon>Agaricomycetes</taxon>
        <taxon>Agaricomycetidae</taxon>
        <taxon>Boletales</taxon>
        <taxon>Sclerodermatineae</taxon>
        <taxon>Sclerodermataceae</taxon>
        <taxon>Scleroderma</taxon>
    </lineage>
</organism>
<accession>A0A0C3ENB4</accession>
<dbReference type="Proteomes" id="UP000053989">
    <property type="component" value="Unassembled WGS sequence"/>
</dbReference>
<dbReference type="AlphaFoldDB" id="A0A0C3ENB4"/>
<reference evidence="2" key="2">
    <citation type="submission" date="2015-01" db="EMBL/GenBank/DDBJ databases">
        <title>Evolutionary Origins and Diversification of the Mycorrhizal Mutualists.</title>
        <authorList>
            <consortium name="DOE Joint Genome Institute"/>
            <consortium name="Mycorrhizal Genomics Consortium"/>
            <person name="Kohler A."/>
            <person name="Kuo A."/>
            <person name="Nagy L.G."/>
            <person name="Floudas D."/>
            <person name="Copeland A."/>
            <person name="Barry K.W."/>
            <person name="Cichocki N."/>
            <person name="Veneault-Fourrey C."/>
            <person name="LaButti K."/>
            <person name="Lindquist E.A."/>
            <person name="Lipzen A."/>
            <person name="Lundell T."/>
            <person name="Morin E."/>
            <person name="Murat C."/>
            <person name="Riley R."/>
            <person name="Ohm R."/>
            <person name="Sun H."/>
            <person name="Tunlid A."/>
            <person name="Henrissat B."/>
            <person name="Grigoriev I.V."/>
            <person name="Hibbett D.S."/>
            <person name="Martin F."/>
        </authorList>
    </citation>
    <scope>NUCLEOTIDE SEQUENCE [LARGE SCALE GENOMIC DNA]</scope>
    <source>
        <strain evidence="2">Foug A</strain>
    </source>
</reference>
<dbReference type="InParanoid" id="A0A0C3ENB4"/>
<gene>
    <name evidence="1" type="ORF">SCLCIDRAFT_696324</name>
</gene>
<evidence type="ECO:0000313" key="1">
    <source>
        <dbReference type="EMBL" id="KIM69346.1"/>
    </source>
</evidence>
<dbReference type="HOGENOM" id="CLU_2887115_0_0_1"/>
<proteinExistence type="predicted"/>
<keyword evidence="2" id="KW-1185">Reference proteome</keyword>
<reference evidence="1 2" key="1">
    <citation type="submission" date="2014-04" db="EMBL/GenBank/DDBJ databases">
        <authorList>
            <consortium name="DOE Joint Genome Institute"/>
            <person name="Kuo A."/>
            <person name="Kohler A."/>
            <person name="Nagy L.G."/>
            <person name="Floudas D."/>
            <person name="Copeland A."/>
            <person name="Barry K.W."/>
            <person name="Cichocki N."/>
            <person name="Veneault-Fourrey C."/>
            <person name="LaButti K."/>
            <person name="Lindquist E.A."/>
            <person name="Lipzen A."/>
            <person name="Lundell T."/>
            <person name="Morin E."/>
            <person name="Murat C."/>
            <person name="Sun H."/>
            <person name="Tunlid A."/>
            <person name="Henrissat B."/>
            <person name="Grigoriev I.V."/>
            <person name="Hibbett D.S."/>
            <person name="Martin F."/>
            <person name="Nordberg H.P."/>
            <person name="Cantor M.N."/>
            <person name="Hua S.X."/>
        </authorList>
    </citation>
    <scope>NUCLEOTIDE SEQUENCE [LARGE SCALE GENOMIC DNA]</scope>
    <source>
        <strain evidence="1 2">Foug A</strain>
    </source>
</reference>
<name>A0A0C3ENB4_9AGAM</name>
<sequence length="63" mass="7028">MNVSSVAYLSLGNTTTEVPGYGRTGFILRELGMSGNVSIRTGRKFKRRNGENSVHRYKQTCQC</sequence>
<protein>
    <submittedName>
        <fullName evidence="1">Uncharacterized protein</fullName>
    </submittedName>
</protein>